<proteinExistence type="predicted"/>
<protein>
    <submittedName>
        <fullName evidence="2">GNAT family N-acetyltransferase</fullName>
    </submittedName>
</protein>
<dbReference type="InterPro" id="IPR016181">
    <property type="entry name" value="Acyl_CoA_acyltransferase"/>
</dbReference>
<dbReference type="Gene3D" id="3.40.630.30">
    <property type="match status" value="1"/>
</dbReference>
<feature type="domain" description="N-acetyltransferase" evidence="1">
    <location>
        <begin position="2"/>
        <end position="153"/>
    </location>
</feature>
<evidence type="ECO:0000313" key="3">
    <source>
        <dbReference type="Proteomes" id="UP000290649"/>
    </source>
</evidence>
<dbReference type="EMBL" id="QOUX01000001">
    <property type="protein sequence ID" value="RXJ04294.1"/>
    <property type="molecule type" value="Genomic_DNA"/>
</dbReference>
<name>A0A4Q0VX99_9BACI</name>
<accession>A0A4Q0VX99</accession>
<sequence length="161" mass="18833">MIMLKEVTKENWFDVILLRSGEDQENRIFERDIASNCLSLAQASIEKQWITRAVYVDEKLVGFAMYGFSDELKEYEVCRFMIDYNFQGNGYGKEGLKLVMEDMINRFQCERIVLTFHPENEKAKNLYEKIGFTDTGSTVSHFVDELVYSFETKKWTGLTEG</sequence>
<dbReference type="GO" id="GO:0016747">
    <property type="term" value="F:acyltransferase activity, transferring groups other than amino-acyl groups"/>
    <property type="evidence" value="ECO:0007669"/>
    <property type="project" value="InterPro"/>
</dbReference>
<dbReference type="PROSITE" id="PS51186">
    <property type="entry name" value="GNAT"/>
    <property type="match status" value="1"/>
</dbReference>
<dbReference type="InterPro" id="IPR050276">
    <property type="entry name" value="MshD_Acetyltransferase"/>
</dbReference>
<dbReference type="AlphaFoldDB" id="A0A4Q0VX99"/>
<dbReference type="Proteomes" id="UP000290649">
    <property type="component" value="Unassembled WGS sequence"/>
</dbReference>
<dbReference type="CDD" id="cd04301">
    <property type="entry name" value="NAT_SF"/>
    <property type="match status" value="1"/>
</dbReference>
<dbReference type="Pfam" id="PF00583">
    <property type="entry name" value="Acetyltransf_1"/>
    <property type="match status" value="1"/>
</dbReference>
<dbReference type="PANTHER" id="PTHR43617">
    <property type="entry name" value="L-AMINO ACID N-ACETYLTRANSFERASE"/>
    <property type="match status" value="1"/>
</dbReference>
<organism evidence="2 3">
    <name type="scientific">Anaerobacillus alkaliphilus</name>
    <dbReference type="NCBI Taxonomy" id="1548597"/>
    <lineage>
        <taxon>Bacteria</taxon>
        <taxon>Bacillati</taxon>
        <taxon>Bacillota</taxon>
        <taxon>Bacilli</taxon>
        <taxon>Bacillales</taxon>
        <taxon>Bacillaceae</taxon>
        <taxon>Anaerobacillus</taxon>
    </lineage>
</organism>
<keyword evidence="3" id="KW-1185">Reference proteome</keyword>
<dbReference type="SUPFAM" id="SSF55729">
    <property type="entry name" value="Acyl-CoA N-acyltransferases (Nat)"/>
    <property type="match status" value="1"/>
</dbReference>
<evidence type="ECO:0000259" key="1">
    <source>
        <dbReference type="PROSITE" id="PS51186"/>
    </source>
</evidence>
<evidence type="ECO:0000313" key="2">
    <source>
        <dbReference type="EMBL" id="RXJ04294.1"/>
    </source>
</evidence>
<comment type="caution">
    <text evidence="2">The sequence shown here is derived from an EMBL/GenBank/DDBJ whole genome shotgun (WGS) entry which is preliminary data.</text>
</comment>
<dbReference type="InterPro" id="IPR000182">
    <property type="entry name" value="GNAT_dom"/>
</dbReference>
<dbReference type="RefSeq" id="WP_129076642.1">
    <property type="nucleotide sequence ID" value="NZ_QOUX01000001.1"/>
</dbReference>
<dbReference type="OrthoDB" id="9127144at2"/>
<gene>
    <name evidence="2" type="ORF">DS745_02605</name>
</gene>
<reference evidence="2 3" key="1">
    <citation type="journal article" date="2019" name="Int. J. Syst. Evol. Microbiol.">
        <title>Anaerobacillus alkaliphilus sp. nov., a novel alkaliphilic and moderately halophilic bacterium.</title>
        <authorList>
            <person name="Borsodi A.K."/>
            <person name="Aszalos J.M."/>
            <person name="Bihari P."/>
            <person name="Nagy I."/>
            <person name="Schumann P."/>
            <person name="Sproer C."/>
            <person name="Kovacs A.L."/>
            <person name="Boka K."/>
            <person name="Dobosy P."/>
            <person name="Ovari M."/>
            <person name="Szili-Kovacs T."/>
            <person name="Toth E."/>
        </authorList>
    </citation>
    <scope>NUCLEOTIDE SEQUENCE [LARGE SCALE GENOMIC DNA]</scope>
    <source>
        <strain evidence="2 3">B16-10</strain>
    </source>
</reference>
<keyword evidence="2" id="KW-0808">Transferase</keyword>